<reference evidence="2" key="1">
    <citation type="journal article" date="2012" name="PLoS ONE">
        <title>Gene sets for utilization of primary and secondary nutrition supplies in the distal gut of endangered iberian lynx.</title>
        <authorList>
            <person name="Alcaide M."/>
            <person name="Messina E."/>
            <person name="Richter M."/>
            <person name="Bargiela R."/>
            <person name="Peplies J."/>
            <person name="Huws S.A."/>
            <person name="Newbold C.J."/>
            <person name="Golyshin P.N."/>
            <person name="Simon M.A."/>
            <person name="Lopez G."/>
            <person name="Yakimov M.M."/>
            <person name="Ferrer M."/>
        </authorList>
    </citation>
    <scope>NUCLEOTIDE SEQUENCE</scope>
</reference>
<dbReference type="PROSITE" id="PS51257">
    <property type="entry name" value="PROKAR_LIPOPROTEIN"/>
    <property type="match status" value="1"/>
</dbReference>
<name>J9CXG8_9ZZZZ</name>
<evidence type="ECO:0000313" key="2">
    <source>
        <dbReference type="EMBL" id="EJX04961.1"/>
    </source>
</evidence>
<proteinExistence type="predicted"/>
<dbReference type="EMBL" id="AMCI01001625">
    <property type="protein sequence ID" value="EJX04961.1"/>
    <property type="molecule type" value="Genomic_DNA"/>
</dbReference>
<evidence type="ECO:0000259" key="1">
    <source>
        <dbReference type="Pfam" id="PF13201"/>
    </source>
</evidence>
<organism evidence="2">
    <name type="scientific">gut metagenome</name>
    <dbReference type="NCBI Taxonomy" id="749906"/>
    <lineage>
        <taxon>unclassified sequences</taxon>
        <taxon>metagenomes</taxon>
        <taxon>organismal metagenomes</taxon>
    </lineage>
</organism>
<dbReference type="Pfam" id="PF13201">
    <property type="entry name" value="PCMD"/>
    <property type="match status" value="1"/>
</dbReference>
<dbReference type="Gene3D" id="2.60.120.890">
    <property type="entry name" value="BT2081, beta-jelly-roll domain"/>
    <property type="match status" value="1"/>
</dbReference>
<comment type="caution">
    <text evidence="2">The sequence shown here is derived from an EMBL/GenBank/DDBJ whole genome shotgun (WGS) entry which is preliminary data.</text>
</comment>
<accession>J9CXG8</accession>
<protein>
    <submittedName>
        <fullName evidence="2">Lipoprotein</fullName>
    </submittedName>
</protein>
<dbReference type="Gene3D" id="2.60.40.2340">
    <property type="match status" value="1"/>
</dbReference>
<gene>
    <name evidence="2" type="ORF">EVA_06920</name>
</gene>
<feature type="domain" description="Putative carbohydrate metabolism" evidence="1">
    <location>
        <begin position="128"/>
        <end position="381"/>
    </location>
</feature>
<keyword evidence="2" id="KW-0449">Lipoprotein</keyword>
<dbReference type="InterPro" id="IPR038653">
    <property type="entry name" value="Put_CMD_sf"/>
</dbReference>
<dbReference type="InterPro" id="IPR025112">
    <property type="entry name" value="PCMD"/>
</dbReference>
<sequence>MNFKTFIAGAGLLTFSLASCIQDEALNQEAAIDGCTGSHIQQATINAENHTIQLYVSGGVNLQRVEIHFELPEGATVAPKTKSKGDEAPFYNFSEKQTREFEVVSEDQANTAVYQVSLWQTQLPTKYHFELLSSENPYHIFYEIQDGKRLEWASGNPGFKLTGQAGGENAALNYPTVQMKDGGFDGGKYVKLETRDTGLFGAMASKYIAAGNLFIGSFDVKSALSNPLTATQFGFPFFEEPVSLEGYYKFQRGAVYKENNKQVQGKQDECDIYGVLYEVDEKVNSLDGGNSLTSDHIVMMARFKADKGAQYEPAAEGKYLPEKKEWTKFKFPFVVLNGKTLDAEKLKKGGYKLAIVFSSSVDGAYFKGSIGSTLCVDEVTLTVK</sequence>
<dbReference type="AlphaFoldDB" id="J9CXG8"/>